<gene>
    <name evidence="7" type="ORF">CEURO_LOCUS1941</name>
</gene>
<evidence type="ECO:0000256" key="5">
    <source>
        <dbReference type="RuleBase" id="RU362057"/>
    </source>
</evidence>
<name>A0A9P1DYU2_CUSEU</name>
<dbReference type="EMBL" id="CAMAPE010000004">
    <property type="protein sequence ID" value="CAH9062674.1"/>
    <property type="molecule type" value="Genomic_DNA"/>
</dbReference>
<comment type="similarity">
    <text evidence="1 4">Belongs to the UDP-glycosyltransferase family.</text>
</comment>
<dbReference type="InterPro" id="IPR058980">
    <property type="entry name" value="Glyco_transf_N"/>
</dbReference>
<reference evidence="7" key="1">
    <citation type="submission" date="2022-07" db="EMBL/GenBank/DDBJ databases">
        <authorList>
            <person name="Macas J."/>
            <person name="Novak P."/>
            <person name="Neumann P."/>
        </authorList>
    </citation>
    <scope>NUCLEOTIDE SEQUENCE</scope>
</reference>
<dbReference type="AlphaFoldDB" id="A0A9P1DYU2"/>
<evidence type="ECO:0000313" key="7">
    <source>
        <dbReference type="EMBL" id="CAH9062674.1"/>
    </source>
</evidence>
<evidence type="ECO:0000256" key="2">
    <source>
        <dbReference type="ARBA" id="ARBA00022676"/>
    </source>
</evidence>
<keyword evidence="3 4" id="KW-0808">Transferase</keyword>
<comment type="caution">
    <text evidence="7">The sequence shown here is derived from an EMBL/GenBank/DDBJ whole genome shotgun (WGS) entry which is preliminary data.</text>
</comment>
<evidence type="ECO:0000313" key="8">
    <source>
        <dbReference type="Proteomes" id="UP001152484"/>
    </source>
</evidence>
<evidence type="ECO:0000256" key="1">
    <source>
        <dbReference type="ARBA" id="ARBA00009995"/>
    </source>
</evidence>
<dbReference type="Pfam" id="PF00201">
    <property type="entry name" value="UDPGT"/>
    <property type="match status" value="1"/>
</dbReference>
<dbReference type="GO" id="GO:0008194">
    <property type="term" value="F:UDP-glycosyltransferase activity"/>
    <property type="evidence" value="ECO:0007669"/>
    <property type="project" value="InterPro"/>
</dbReference>
<dbReference type="Pfam" id="PF26168">
    <property type="entry name" value="Glyco_transf_N"/>
    <property type="match status" value="1"/>
</dbReference>
<sequence length="489" mass="54133">MAAQSSPTPGKEADVAVVMVPLPAQGHLNQLLHLSRLISARGIPVHYVGSSTHISQATTRVHGWDPHHAANLHFHPFPLPPQFESHQPPALDTAASTKFPSHLFPVFEATEQHLRQPIADLVSHIAAGKKRVAVIVDELLGWVVPSVIQKAEVYRFRCVSAFCTYSYYWEAAGKPVVGKDADQLLSFLPSDEGCFPPEYIKAVKLQRRYWKEISGDIVNSNREIEAPFLDLLGGVSKVHQWAVGPFNPISFSNTRDSKNRHKSLQWLDNQEKDSVLLVSFGTTTPLSKDQITELAIGLEQSMQKFIWVLRDRDRGDLSDGVDAVRADLPDGYEERTRERGLVVRDWAPQLEILGHASTGGFLSHCGWNSCVESISMGVPVAAWPMHSDQPRNATLITRGLMKVGISLMDWERRDELVSREEVAEGVKKLMASKAGEEVRQNAVKLSESIKTSISSGAVRTEFESFITHITRDSGGPLVEPNPTAIRSAI</sequence>
<feature type="domain" description="Glycosyltransferase N-terminal" evidence="6">
    <location>
        <begin position="14"/>
        <end position="248"/>
    </location>
</feature>
<dbReference type="Gene3D" id="3.40.50.2000">
    <property type="entry name" value="Glycogen Phosphorylase B"/>
    <property type="match status" value="2"/>
</dbReference>
<dbReference type="PANTHER" id="PTHR48044">
    <property type="entry name" value="GLYCOSYLTRANSFERASE"/>
    <property type="match status" value="1"/>
</dbReference>
<dbReference type="GO" id="GO:0016138">
    <property type="term" value="P:glycoside biosynthetic process"/>
    <property type="evidence" value="ECO:0007669"/>
    <property type="project" value="UniProtKB-ARBA"/>
</dbReference>
<keyword evidence="8" id="KW-1185">Reference proteome</keyword>
<dbReference type="CDD" id="cd03784">
    <property type="entry name" value="GT1_Gtf-like"/>
    <property type="match status" value="1"/>
</dbReference>
<evidence type="ECO:0000256" key="4">
    <source>
        <dbReference type="RuleBase" id="RU003718"/>
    </source>
</evidence>
<dbReference type="PANTHER" id="PTHR48044:SF23">
    <property type="entry name" value="ANTHOCYANIDIN 3-O-GLUCOSYLTRANSFERASE-LIKE"/>
    <property type="match status" value="1"/>
</dbReference>
<proteinExistence type="inferred from homology"/>
<dbReference type="EC" id="2.4.1.-" evidence="5"/>
<evidence type="ECO:0000256" key="3">
    <source>
        <dbReference type="ARBA" id="ARBA00022679"/>
    </source>
</evidence>
<dbReference type="OrthoDB" id="5835829at2759"/>
<dbReference type="SUPFAM" id="SSF53756">
    <property type="entry name" value="UDP-Glycosyltransferase/glycogen phosphorylase"/>
    <property type="match status" value="1"/>
</dbReference>
<dbReference type="Proteomes" id="UP001152484">
    <property type="component" value="Unassembled WGS sequence"/>
</dbReference>
<dbReference type="InterPro" id="IPR002213">
    <property type="entry name" value="UDP_glucos_trans"/>
</dbReference>
<keyword evidence="2 4" id="KW-0328">Glycosyltransferase</keyword>
<organism evidence="7 8">
    <name type="scientific">Cuscuta europaea</name>
    <name type="common">European dodder</name>
    <dbReference type="NCBI Taxonomy" id="41803"/>
    <lineage>
        <taxon>Eukaryota</taxon>
        <taxon>Viridiplantae</taxon>
        <taxon>Streptophyta</taxon>
        <taxon>Embryophyta</taxon>
        <taxon>Tracheophyta</taxon>
        <taxon>Spermatophyta</taxon>
        <taxon>Magnoliopsida</taxon>
        <taxon>eudicotyledons</taxon>
        <taxon>Gunneridae</taxon>
        <taxon>Pentapetalae</taxon>
        <taxon>asterids</taxon>
        <taxon>lamiids</taxon>
        <taxon>Solanales</taxon>
        <taxon>Convolvulaceae</taxon>
        <taxon>Cuscuteae</taxon>
        <taxon>Cuscuta</taxon>
        <taxon>Cuscuta subgen. Cuscuta</taxon>
    </lineage>
</organism>
<evidence type="ECO:0000259" key="6">
    <source>
        <dbReference type="Pfam" id="PF26168"/>
    </source>
</evidence>
<dbReference type="PROSITE" id="PS00375">
    <property type="entry name" value="UDPGT"/>
    <property type="match status" value="1"/>
</dbReference>
<protein>
    <recommendedName>
        <fullName evidence="5">Glycosyltransferase</fullName>
        <ecNumber evidence="5">2.4.1.-</ecNumber>
    </recommendedName>
</protein>
<dbReference type="FunFam" id="3.40.50.2000:FF:000060">
    <property type="entry name" value="Glycosyltransferase"/>
    <property type="match status" value="1"/>
</dbReference>
<dbReference type="InterPro" id="IPR035595">
    <property type="entry name" value="UDP_glycos_trans_CS"/>
</dbReference>
<accession>A0A9P1DYU2</accession>